<proteinExistence type="predicted"/>
<comment type="caution">
    <text evidence="1">The sequence shown here is derived from an EMBL/GenBank/DDBJ whole genome shotgun (WGS) entry which is preliminary data.</text>
</comment>
<dbReference type="Proteomes" id="UP000093336">
    <property type="component" value="Unassembled WGS sequence"/>
</dbReference>
<name>A0ABX2XZ23_9GAMM</name>
<evidence type="ECO:0000313" key="2">
    <source>
        <dbReference type="Proteomes" id="UP000093336"/>
    </source>
</evidence>
<evidence type="ECO:0000313" key="1">
    <source>
        <dbReference type="EMBL" id="OCH99461.1"/>
    </source>
</evidence>
<evidence type="ECO:0008006" key="3">
    <source>
        <dbReference type="Google" id="ProtNLM"/>
    </source>
</evidence>
<dbReference type="EMBL" id="LYOZ01000001">
    <property type="protein sequence ID" value="OCH99461.1"/>
    <property type="molecule type" value="Genomic_DNA"/>
</dbReference>
<sequence>MKIYKTLSQAASAFKRRPREVFAILSLNGNAYFVFRSNPSAEMATKIQAFNKMKVHNELVGEGDKGVIDQGRIERLFKFMVSAGVPSLFPERGQHAEENLIRNFSRSVEKYKAAFPRQKIQTIDVFLSHSPCQEKGVHNASSQCTINGFFLPIGCDQKLTTFFKSKHYQSVDKNSFSDKTKVRVRYNFTFDASVNNENDLVSEADPELKFALNKYMENK</sequence>
<gene>
    <name evidence="1" type="ORF">A8135_07200</name>
</gene>
<protein>
    <recommendedName>
        <fullName evidence="3">APOBEC-like N-terminal domain-containing protein</fullName>
    </recommendedName>
</protein>
<dbReference type="RefSeq" id="WP_065620213.1">
    <property type="nucleotide sequence ID" value="NZ_LYOZ01000001.1"/>
</dbReference>
<reference evidence="1 2" key="1">
    <citation type="submission" date="2016-05" db="EMBL/GenBank/DDBJ databases">
        <authorList>
            <person name="Prochazka B."/>
            <person name="Indra A."/>
            <person name="Hasenberger P."/>
            <person name="Blaschitz M."/>
            <person name="Wagner L."/>
            <person name="Wewalka G."/>
            <person name="Sorschag S."/>
            <person name="Schmid D."/>
            <person name="Ruppitsch W."/>
        </authorList>
    </citation>
    <scope>NUCLEOTIDE SEQUENCE [LARGE SCALE GENOMIC DNA]</scope>
    <source>
        <strain evidence="1 2">974010_12</strain>
    </source>
</reference>
<keyword evidence="2" id="KW-1185">Reference proteome</keyword>
<accession>A0ABX2XZ23</accession>
<organism evidence="1 2">
    <name type="scientific">Legionella jamestowniensis</name>
    <dbReference type="NCBI Taxonomy" id="455"/>
    <lineage>
        <taxon>Bacteria</taxon>
        <taxon>Pseudomonadati</taxon>
        <taxon>Pseudomonadota</taxon>
        <taxon>Gammaproteobacteria</taxon>
        <taxon>Legionellales</taxon>
        <taxon>Legionellaceae</taxon>
        <taxon>Legionella</taxon>
    </lineage>
</organism>